<dbReference type="CDD" id="cd02440">
    <property type="entry name" value="AdoMet_MTases"/>
    <property type="match status" value="1"/>
</dbReference>
<proteinExistence type="predicted"/>
<dbReference type="Proteomes" id="UP000664521">
    <property type="component" value="Unassembled WGS sequence"/>
</dbReference>
<accession>A0A8H3IC91</accession>
<evidence type="ECO:0000313" key="3">
    <source>
        <dbReference type="Proteomes" id="UP000664521"/>
    </source>
</evidence>
<evidence type="ECO:0008006" key="4">
    <source>
        <dbReference type="Google" id="ProtNLM"/>
    </source>
</evidence>
<feature type="region of interest" description="Disordered" evidence="1">
    <location>
        <begin position="1"/>
        <end position="50"/>
    </location>
</feature>
<keyword evidence="3" id="KW-1185">Reference proteome</keyword>
<dbReference type="GO" id="GO:0008168">
    <property type="term" value="F:methyltransferase activity"/>
    <property type="evidence" value="ECO:0007669"/>
    <property type="project" value="TreeGrafter"/>
</dbReference>
<dbReference type="InterPro" id="IPR029063">
    <property type="entry name" value="SAM-dependent_MTases_sf"/>
</dbReference>
<dbReference type="Pfam" id="PF13489">
    <property type="entry name" value="Methyltransf_23"/>
    <property type="match status" value="1"/>
</dbReference>
<protein>
    <recommendedName>
        <fullName evidence="4">Methyltransferase domain-containing protein</fullName>
    </recommendedName>
</protein>
<comment type="caution">
    <text evidence="2">The sequence shown here is derived from an EMBL/GenBank/DDBJ whole genome shotgun (WGS) entry which is preliminary data.</text>
</comment>
<reference evidence="2" key="1">
    <citation type="submission" date="2021-03" db="EMBL/GenBank/DDBJ databases">
        <authorList>
            <person name="Tagirdzhanova G."/>
        </authorList>
    </citation>
    <scope>NUCLEOTIDE SEQUENCE</scope>
</reference>
<gene>
    <name evidence="2" type="ORF">HETSPECPRED_005138</name>
</gene>
<dbReference type="PANTHER" id="PTHR43591">
    <property type="entry name" value="METHYLTRANSFERASE"/>
    <property type="match status" value="1"/>
</dbReference>
<evidence type="ECO:0000313" key="2">
    <source>
        <dbReference type="EMBL" id="CAF9922747.1"/>
    </source>
</evidence>
<dbReference type="AlphaFoldDB" id="A0A8H3IC91"/>
<evidence type="ECO:0000256" key="1">
    <source>
        <dbReference type="SAM" id="MobiDB-lite"/>
    </source>
</evidence>
<name>A0A8H3IC91_9LECA</name>
<dbReference type="EMBL" id="CAJPDS010000031">
    <property type="protein sequence ID" value="CAF9922747.1"/>
    <property type="molecule type" value="Genomic_DNA"/>
</dbReference>
<dbReference type="PANTHER" id="PTHR43591:SF24">
    <property type="entry name" value="2-METHOXY-6-POLYPRENYL-1,4-BENZOQUINOL METHYLASE, MITOCHONDRIAL"/>
    <property type="match status" value="1"/>
</dbReference>
<sequence length="328" mass="36472">MEQHLEVNEQGVWKTGNDRVPSPENVMGAPLESVQESDEDRSQTSTESLGGRSYCSADYYMPNDEAEQTRLSITHQAYMQILDGQLTMSRIPTDISRILDVGTGTGDWAIAFGERFSNCEVIATDIATFQPERVPPNVYFEIDDAKEDWTYTKPFDFIHMRGLTGAFSDWVAVYSEARKHLRIGGSLEIADFGTIKNPNDASDSYLSIYNGACLSAAAKSGKPIGLDHMEKQVLEAAGLSVVRSRTFDVPLGTWNPDPRKQTVGKMALISALEGLEAISLRLLTRHLDWKEEDVRDLYGKVTEELTRPGVRPSISCHFVIARLLPGYS</sequence>
<dbReference type="SUPFAM" id="SSF53335">
    <property type="entry name" value="S-adenosyl-L-methionine-dependent methyltransferases"/>
    <property type="match status" value="1"/>
</dbReference>
<dbReference type="OrthoDB" id="2013972at2759"/>
<organism evidence="2 3">
    <name type="scientific">Heterodermia speciosa</name>
    <dbReference type="NCBI Taxonomy" id="116794"/>
    <lineage>
        <taxon>Eukaryota</taxon>
        <taxon>Fungi</taxon>
        <taxon>Dikarya</taxon>
        <taxon>Ascomycota</taxon>
        <taxon>Pezizomycotina</taxon>
        <taxon>Lecanoromycetes</taxon>
        <taxon>OSLEUM clade</taxon>
        <taxon>Lecanoromycetidae</taxon>
        <taxon>Caliciales</taxon>
        <taxon>Physciaceae</taxon>
        <taxon>Heterodermia</taxon>
    </lineage>
</organism>
<dbReference type="Gene3D" id="3.40.50.150">
    <property type="entry name" value="Vaccinia Virus protein VP39"/>
    <property type="match status" value="1"/>
</dbReference>